<evidence type="ECO:0000313" key="3">
    <source>
        <dbReference type="Proteomes" id="UP000629098"/>
    </source>
</evidence>
<evidence type="ECO:0000259" key="1">
    <source>
        <dbReference type="PROSITE" id="PS50837"/>
    </source>
</evidence>
<organism evidence="2 3">
    <name type="scientific">Iningainema tapete BLCC-T55</name>
    <dbReference type="NCBI Taxonomy" id="2748662"/>
    <lineage>
        <taxon>Bacteria</taxon>
        <taxon>Bacillati</taxon>
        <taxon>Cyanobacteriota</taxon>
        <taxon>Cyanophyceae</taxon>
        <taxon>Nostocales</taxon>
        <taxon>Scytonemataceae</taxon>
        <taxon>Iningainema tapete</taxon>
    </lineage>
</organism>
<dbReference type="EMBL" id="JACXAE010000098">
    <property type="protein sequence ID" value="MBD2776734.1"/>
    <property type="molecule type" value="Genomic_DNA"/>
</dbReference>
<dbReference type="SUPFAM" id="SSF52540">
    <property type="entry name" value="P-loop containing nucleoside triphosphate hydrolases"/>
    <property type="match status" value="1"/>
</dbReference>
<accession>A0A8J6XR24</accession>
<sequence>MVGRRCVAVSQRSGEPSAAEKFPLVGVRTRKRRVSSRRRRRIQMAYCHKRTTDIDVLVQEVRSSRYNQIQNQCGTIRLLGISQPVEITDMYTDVNFWEDTSLQWQNVSSVVQSNSESNNIDQLVSSKVIRNRVPGLNTVLQYSKLKVLGKSGAGKTTFLQWVAIKCNQGEFQSHRVPIFIRLKNFALKTKRKNSEDRLLNYIKEEFLHCGIADKWVIETILLQGRGLILLDGLDEVAEDDNEVVNDITRFVNKYLQNQYIITSRLTTRKYKFNCENFVDVEIADFQQEQVEAFPNKFFLVVHHNDREQGKILAQRFQQQLLEMPSNEMTETPLLLNLTCLFFSLKGKIPSKGFQLYEQGLDVLLSLWDEEKTISGDELYRNLSGEQKIYLLSQIAASNIDNNLYLFAKSEVEECIANYLCSLPYSSASTHSKAVLKSLEAQHGLFVESTPGFYSFAHVTFQEYFTALWVIHSFASEELKQSVMRMNLKSWREVFVLTTKMMQPADELLLLMKRKIDALLGLDEKLQQLLFWVTKHSYSTQLVYKPIDCSSFRAIILRAFYLELILDLELPLGLTREHNFISQVFAPSTTVALDFACTRDLNRAFARVIICAHSDLSTVFFEMDILLHLVRDRNAELKQSLQKLKQQLPDPDFNCLMFHQWWRVHGKNWTQEFRAVMIQYWHVGDDWQLSEQQKESLHQYYNANKLLVDCLHSGCEVSAEVRQQIEDTLLLPISELEQSVAVGRVC</sequence>
<reference evidence="2" key="1">
    <citation type="submission" date="2020-09" db="EMBL/GenBank/DDBJ databases">
        <title>Iningainema tapete sp. nov. (Scytonemataceae, Cyanobacteria) from greenhouses in central Florida (USA) produces two types of nodularin with biosynthetic potential for microcystin-LR and anabaenopeptins.</title>
        <authorList>
            <person name="Berthold D.E."/>
            <person name="Lefler F.W."/>
            <person name="Huang I.-S."/>
            <person name="Abdulla H."/>
            <person name="Zimba P.V."/>
            <person name="Laughinghouse H.D. IV."/>
        </authorList>
    </citation>
    <scope>NUCLEOTIDE SEQUENCE</scope>
    <source>
        <strain evidence="2">BLCCT55</strain>
    </source>
</reference>
<dbReference type="Pfam" id="PF05729">
    <property type="entry name" value="NACHT"/>
    <property type="match status" value="1"/>
</dbReference>
<dbReference type="PANTHER" id="PTHR46844:SF1">
    <property type="entry name" value="SLR5058 PROTEIN"/>
    <property type="match status" value="1"/>
</dbReference>
<dbReference type="AlphaFoldDB" id="A0A8J6XR24"/>
<dbReference type="InterPro" id="IPR054501">
    <property type="entry name" value="NCH2"/>
</dbReference>
<dbReference type="PANTHER" id="PTHR46844">
    <property type="entry name" value="SLR5058 PROTEIN"/>
    <property type="match status" value="1"/>
</dbReference>
<dbReference type="Pfam" id="PF22727">
    <property type="entry name" value="NCH2"/>
    <property type="match status" value="1"/>
</dbReference>
<dbReference type="Proteomes" id="UP000629098">
    <property type="component" value="Unassembled WGS sequence"/>
</dbReference>
<protein>
    <submittedName>
        <fullName evidence="2">NACHT domain-containing NTPase</fullName>
    </submittedName>
</protein>
<dbReference type="InterPro" id="IPR007111">
    <property type="entry name" value="NACHT_NTPase"/>
</dbReference>
<feature type="domain" description="NACHT" evidence="1">
    <location>
        <begin position="143"/>
        <end position="264"/>
    </location>
</feature>
<dbReference type="InterPro" id="IPR027417">
    <property type="entry name" value="P-loop_NTPase"/>
</dbReference>
<dbReference type="PROSITE" id="PS50837">
    <property type="entry name" value="NACHT"/>
    <property type="match status" value="1"/>
</dbReference>
<comment type="caution">
    <text evidence="2">The sequence shown here is derived from an EMBL/GenBank/DDBJ whole genome shotgun (WGS) entry which is preliminary data.</text>
</comment>
<name>A0A8J6XR24_9CYAN</name>
<evidence type="ECO:0000313" key="2">
    <source>
        <dbReference type="EMBL" id="MBD2776734.1"/>
    </source>
</evidence>
<keyword evidence="3" id="KW-1185">Reference proteome</keyword>
<gene>
    <name evidence="2" type="ORF">ICL16_32960</name>
</gene>
<dbReference type="Gene3D" id="3.40.50.300">
    <property type="entry name" value="P-loop containing nucleotide triphosphate hydrolases"/>
    <property type="match status" value="1"/>
</dbReference>
<proteinExistence type="predicted"/>